<keyword evidence="2" id="KW-0670">Pyruvate</keyword>
<dbReference type="GO" id="GO:0003824">
    <property type="term" value="F:catalytic activity"/>
    <property type="evidence" value="ECO:0007669"/>
    <property type="project" value="InterPro"/>
</dbReference>
<dbReference type="InterPro" id="IPR040442">
    <property type="entry name" value="Pyrv_kinase-like_dom_sf"/>
</dbReference>
<dbReference type="CDD" id="cd00377">
    <property type="entry name" value="ICL_PEPM"/>
    <property type="match status" value="1"/>
</dbReference>
<dbReference type="EMBL" id="CP020557">
    <property type="protein sequence ID" value="ARF70066.1"/>
    <property type="molecule type" value="Genomic_DNA"/>
</dbReference>
<protein>
    <submittedName>
        <fullName evidence="2">Phosphoenolpyruvate phosphomutase</fullName>
    </submittedName>
</protein>
<dbReference type="RefSeq" id="WP_083041334.1">
    <property type="nucleotide sequence ID" value="NZ_CP020557.1"/>
</dbReference>
<evidence type="ECO:0000313" key="3">
    <source>
        <dbReference type="Proteomes" id="UP000192727"/>
    </source>
</evidence>
<proteinExistence type="inferred from homology"/>
<dbReference type="Proteomes" id="UP000192727">
    <property type="component" value="Chromosome"/>
</dbReference>
<dbReference type="AlphaFoldDB" id="A0A1V0UY15"/>
<dbReference type="InterPro" id="IPR039556">
    <property type="entry name" value="ICL/PEPM"/>
</dbReference>
<evidence type="ECO:0000256" key="1">
    <source>
        <dbReference type="ARBA" id="ARBA00038455"/>
    </source>
</evidence>
<comment type="similarity">
    <text evidence="1">Belongs to the isocitrate lyase/PEP mutase superfamily. PEP mutase family.</text>
</comment>
<dbReference type="Pfam" id="PF13714">
    <property type="entry name" value="PEP_mutase"/>
    <property type="match status" value="1"/>
</dbReference>
<accession>A0A1V0UY15</accession>
<organism evidence="2 3">
    <name type="scientific">Paenibacillus larvae subsp. pulvifaciens</name>
    <dbReference type="NCBI Taxonomy" id="1477"/>
    <lineage>
        <taxon>Bacteria</taxon>
        <taxon>Bacillati</taxon>
        <taxon>Bacillota</taxon>
        <taxon>Bacilli</taxon>
        <taxon>Bacillales</taxon>
        <taxon>Paenibacillaceae</taxon>
        <taxon>Paenibacillus</taxon>
    </lineage>
</organism>
<dbReference type="InterPro" id="IPR015813">
    <property type="entry name" value="Pyrv/PenolPyrv_kinase-like_dom"/>
</dbReference>
<evidence type="ECO:0000313" key="2">
    <source>
        <dbReference type="EMBL" id="ARF70066.1"/>
    </source>
</evidence>
<name>A0A1V0UY15_9BACL</name>
<dbReference type="PANTHER" id="PTHR42905">
    <property type="entry name" value="PHOSPHOENOLPYRUVATE CARBOXYLASE"/>
    <property type="match status" value="1"/>
</dbReference>
<sequence length="297" mass="32567">MVKETKASQLRKMLNGTKLILVAGAHDGLTAKLAERNGFHAVWASGLGISAIQTVPDASILTMTELLQAAIVMNDACNLPIIADCDSGFGNIHNVVRMVEKYEGAGIAGVCIEDKVYPKINSFDNGQQKLVSIEDFCAKIRAAKATQKDSDFVLLARVEALIAGLGQDEAYNRACAYAQAGADAILIHFKQKTVDEIAEFMSRWNLDVPIVLVPTKYPDITFNELEFLGVRMSIYANQALRGSVSAIDSILKRIMEKGSTRDIEGEIASIEDIFELQDIPKMKQKELKFRKPKNATT</sequence>
<dbReference type="SUPFAM" id="SSF51621">
    <property type="entry name" value="Phosphoenolpyruvate/pyruvate domain"/>
    <property type="match status" value="1"/>
</dbReference>
<dbReference type="PANTHER" id="PTHR42905:SF7">
    <property type="entry name" value="PHOSPHOENOLPYRUVATE PHOSPHOMUTASE"/>
    <property type="match status" value="1"/>
</dbReference>
<dbReference type="Gene3D" id="3.20.20.60">
    <property type="entry name" value="Phosphoenolpyruvate-binding domains"/>
    <property type="match status" value="1"/>
</dbReference>
<reference evidence="2 3" key="1">
    <citation type="submission" date="2017-03" db="EMBL/GenBank/DDBJ databases">
        <title>Paenibacillus larvae genome sequencing.</title>
        <authorList>
            <person name="Dingman D.W."/>
        </authorList>
    </citation>
    <scope>NUCLEOTIDE SEQUENCE [LARGE SCALE GENOMIC DNA]</scope>
    <source>
        <strain evidence="2 3">SAG 10367</strain>
    </source>
</reference>
<gene>
    <name evidence="2" type="ORF">B7C51_22775</name>
</gene>